<protein>
    <recommendedName>
        <fullName evidence="7">Indoleamine 2,3-dioxygenase</fullName>
    </recommendedName>
</protein>
<dbReference type="EMBL" id="JAINUG010000073">
    <property type="protein sequence ID" value="KAJ8400942.1"/>
    <property type="molecule type" value="Genomic_DNA"/>
</dbReference>
<keyword evidence="6" id="KW-1185">Reference proteome</keyword>
<dbReference type="Pfam" id="PF01231">
    <property type="entry name" value="IDO"/>
    <property type="match status" value="1"/>
</dbReference>
<gene>
    <name evidence="5" type="ORF">AAFF_G00388990</name>
</gene>
<evidence type="ECO:0000256" key="3">
    <source>
        <dbReference type="ARBA" id="ARBA00023004"/>
    </source>
</evidence>
<keyword evidence="3" id="KW-0408">Iron</keyword>
<dbReference type="GO" id="GO:0033754">
    <property type="term" value="F:indoleamine 2,3-dioxygenase activity"/>
    <property type="evidence" value="ECO:0007669"/>
    <property type="project" value="TreeGrafter"/>
</dbReference>
<evidence type="ECO:0000256" key="1">
    <source>
        <dbReference type="ARBA" id="ARBA00007119"/>
    </source>
</evidence>
<dbReference type="InterPro" id="IPR000898">
    <property type="entry name" value="Indolamine_dOase"/>
</dbReference>
<keyword evidence="4" id="KW-0823">Tryptophan catabolism</keyword>
<dbReference type="GO" id="GO:0005737">
    <property type="term" value="C:cytoplasm"/>
    <property type="evidence" value="ECO:0007669"/>
    <property type="project" value="TreeGrafter"/>
</dbReference>
<evidence type="ECO:0000256" key="4">
    <source>
        <dbReference type="ARBA" id="ARBA00023079"/>
    </source>
</evidence>
<dbReference type="Proteomes" id="UP001221898">
    <property type="component" value="Unassembled WGS sequence"/>
</dbReference>
<dbReference type="PANTHER" id="PTHR28657">
    <property type="entry name" value="INDOLEAMINE 2,3-DIOXYGENASE"/>
    <property type="match status" value="1"/>
</dbReference>
<evidence type="ECO:0000256" key="2">
    <source>
        <dbReference type="ARBA" id="ARBA00022723"/>
    </source>
</evidence>
<dbReference type="GO" id="GO:0020037">
    <property type="term" value="F:heme binding"/>
    <property type="evidence" value="ECO:0007669"/>
    <property type="project" value="InterPro"/>
</dbReference>
<dbReference type="GO" id="GO:0034354">
    <property type="term" value="P:'de novo' NAD+ biosynthetic process from L-tryptophan"/>
    <property type="evidence" value="ECO:0007669"/>
    <property type="project" value="TreeGrafter"/>
</dbReference>
<dbReference type="PANTHER" id="PTHR28657:SF4">
    <property type="entry name" value="INDOLEAMINE 2,3-DIOXYGENASE 2"/>
    <property type="match status" value="1"/>
</dbReference>
<name>A0AAD7SER8_9TELE</name>
<comment type="similarity">
    <text evidence="1">Belongs to the indoleamine 2,3-dioxygenase family.</text>
</comment>
<dbReference type="InterPro" id="IPR037217">
    <property type="entry name" value="Trp/Indoleamine_2_3_dOase-like"/>
</dbReference>
<dbReference type="AlphaFoldDB" id="A0AAD7SER8"/>
<evidence type="ECO:0000313" key="5">
    <source>
        <dbReference type="EMBL" id="KAJ8400942.1"/>
    </source>
</evidence>
<evidence type="ECO:0008006" key="7">
    <source>
        <dbReference type="Google" id="ProtNLM"/>
    </source>
</evidence>
<dbReference type="GO" id="GO:0004833">
    <property type="term" value="F:L-tryptophan 2,3-dioxygenase activity"/>
    <property type="evidence" value="ECO:0007669"/>
    <property type="project" value="TreeGrafter"/>
</dbReference>
<comment type="caution">
    <text evidence="5">The sequence shown here is derived from an EMBL/GenBank/DDBJ whole genome shotgun (WGS) entry which is preliminary data.</text>
</comment>
<dbReference type="GO" id="GO:0019441">
    <property type="term" value="P:L-tryptophan catabolic process to kynurenine"/>
    <property type="evidence" value="ECO:0007669"/>
    <property type="project" value="InterPro"/>
</dbReference>
<dbReference type="GO" id="GO:0046872">
    <property type="term" value="F:metal ion binding"/>
    <property type="evidence" value="ECO:0007669"/>
    <property type="project" value="UniProtKB-KW"/>
</dbReference>
<sequence>MASSTPDPQWPFSLDRYCVSEDYGFILPEPLAELPPYYQPWMDLARHATDLIHTHTLRSRVHQMPQLDASFLQSHRELRLAHLALSVVTMGYVWQEGENGTAKVLPRNLAVPYWEVSQRLGLPPILTHADGVLANWRKRDREG</sequence>
<accession>A0AAD7SER8</accession>
<reference evidence="5" key="1">
    <citation type="journal article" date="2023" name="Science">
        <title>Genome structures resolve the early diversification of teleost fishes.</title>
        <authorList>
            <person name="Parey E."/>
            <person name="Louis A."/>
            <person name="Montfort J."/>
            <person name="Bouchez O."/>
            <person name="Roques C."/>
            <person name="Iampietro C."/>
            <person name="Lluch J."/>
            <person name="Castinel A."/>
            <person name="Donnadieu C."/>
            <person name="Desvignes T."/>
            <person name="Floi Bucao C."/>
            <person name="Jouanno E."/>
            <person name="Wen M."/>
            <person name="Mejri S."/>
            <person name="Dirks R."/>
            <person name="Jansen H."/>
            <person name="Henkel C."/>
            <person name="Chen W.J."/>
            <person name="Zahm M."/>
            <person name="Cabau C."/>
            <person name="Klopp C."/>
            <person name="Thompson A.W."/>
            <person name="Robinson-Rechavi M."/>
            <person name="Braasch I."/>
            <person name="Lecointre G."/>
            <person name="Bobe J."/>
            <person name="Postlethwait J.H."/>
            <person name="Berthelot C."/>
            <person name="Roest Crollius H."/>
            <person name="Guiguen Y."/>
        </authorList>
    </citation>
    <scope>NUCLEOTIDE SEQUENCE</scope>
    <source>
        <strain evidence="5">NC1722</strain>
    </source>
</reference>
<evidence type="ECO:0000313" key="6">
    <source>
        <dbReference type="Proteomes" id="UP001221898"/>
    </source>
</evidence>
<keyword evidence="2" id="KW-0479">Metal-binding</keyword>
<organism evidence="5 6">
    <name type="scientific">Aldrovandia affinis</name>
    <dbReference type="NCBI Taxonomy" id="143900"/>
    <lineage>
        <taxon>Eukaryota</taxon>
        <taxon>Metazoa</taxon>
        <taxon>Chordata</taxon>
        <taxon>Craniata</taxon>
        <taxon>Vertebrata</taxon>
        <taxon>Euteleostomi</taxon>
        <taxon>Actinopterygii</taxon>
        <taxon>Neopterygii</taxon>
        <taxon>Teleostei</taxon>
        <taxon>Notacanthiformes</taxon>
        <taxon>Halosauridae</taxon>
        <taxon>Aldrovandia</taxon>
    </lineage>
</organism>
<proteinExistence type="inferred from homology"/>
<dbReference type="SUPFAM" id="SSF140959">
    <property type="entry name" value="Indolic compounds 2,3-dioxygenase-like"/>
    <property type="match status" value="1"/>
</dbReference>